<comment type="caution">
    <text evidence="1">The sequence shown here is derived from an EMBL/GenBank/DDBJ whole genome shotgun (WGS) entry which is preliminary data.</text>
</comment>
<gene>
    <name evidence="1" type="ORF">G3M58_50580</name>
</gene>
<dbReference type="EMBL" id="JAAGMN010005276">
    <property type="protein sequence ID" value="NEE14703.1"/>
    <property type="molecule type" value="Genomic_DNA"/>
</dbReference>
<proteinExistence type="predicted"/>
<organism evidence="1">
    <name type="scientific">Streptomyces sp. SID7499</name>
    <dbReference type="NCBI Taxonomy" id="2706086"/>
    <lineage>
        <taxon>Bacteria</taxon>
        <taxon>Bacillati</taxon>
        <taxon>Actinomycetota</taxon>
        <taxon>Actinomycetes</taxon>
        <taxon>Kitasatosporales</taxon>
        <taxon>Streptomycetaceae</taxon>
        <taxon>Streptomyces</taxon>
    </lineage>
</organism>
<name>A0A6G3XAK4_9ACTN</name>
<feature type="non-terminal residue" evidence="1">
    <location>
        <position position="33"/>
    </location>
</feature>
<sequence length="33" mass="3693">MQSLVEHARTFTEHVAANAKHFERLADGQTPEA</sequence>
<reference evidence="1" key="1">
    <citation type="submission" date="2020-01" db="EMBL/GenBank/DDBJ databases">
        <title>Insect and environment-associated Actinomycetes.</title>
        <authorList>
            <person name="Currrie C."/>
            <person name="Chevrette M."/>
            <person name="Carlson C."/>
            <person name="Stubbendieck R."/>
            <person name="Wendt-Pienkowski E."/>
        </authorList>
    </citation>
    <scope>NUCLEOTIDE SEQUENCE</scope>
    <source>
        <strain evidence="1">SID7499</strain>
    </source>
</reference>
<dbReference type="AlphaFoldDB" id="A0A6G3XAK4"/>
<accession>A0A6G3XAK4</accession>
<protein>
    <submittedName>
        <fullName evidence="1">Carbonic anhydrase</fullName>
    </submittedName>
</protein>
<evidence type="ECO:0000313" key="1">
    <source>
        <dbReference type="EMBL" id="NEE14703.1"/>
    </source>
</evidence>